<accession>A0A2S7X1C1</accession>
<reference evidence="2 3" key="2">
    <citation type="submission" date="2016-12" db="EMBL/GenBank/DDBJ databases">
        <title>Diversity of luminous bacteria.</title>
        <authorList>
            <person name="Yoshizawa S."/>
            <person name="Kogure K."/>
        </authorList>
    </citation>
    <scope>NUCLEOTIDE SEQUENCE [LARGE SCALE GENOMIC DNA]</scope>
    <source>
        <strain evidence="2 3">NBRC 105001</strain>
    </source>
</reference>
<reference evidence="4" key="3">
    <citation type="journal article" date="2019" name="Int. J. Syst. Evol. Microbiol.">
        <title>The Global Catalogue of Microorganisms (GCM) 10K type strain sequencing project: providing services to taxonomists for standard genome sequencing and annotation.</title>
        <authorList>
            <consortium name="The Broad Institute Genomics Platform"/>
            <consortium name="The Broad Institute Genome Sequencing Center for Infectious Disease"/>
            <person name="Wu L."/>
            <person name="Ma J."/>
        </authorList>
    </citation>
    <scope>NUCLEOTIDE SEQUENCE [LARGE SCALE GENOMIC DNA]</scope>
    <source>
        <strain evidence="4">NBRC 105001</strain>
    </source>
</reference>
<protein>
    <submittedName>
        <fullName evidence="2">Uncharacterized protein</fullName>
    </submittedName>
</protein>
<dbReference type="RefSeq" id="WP_105064482.1">
    <property type="nucleotide sequence ID" value="NZ_BSOU01000014.1"/>
</dbReference>
<evidence type="ECO:0000313" key="3">
    <source>
        <dbReference type="Proteomes" id="UP000239273"/>
    </source>
</evidence>
<comment type="caution">
    <text evidence="2">The sequence shown here is derived from an EMBL/GenBank/DDBJ whole genome shotgun (WGS) entry which is preliminary data.</text>
</comment>
<reference evidence="1" key="4">
    <citation type="submission" date="2023-01" db="EMBL/GenBank/DDBJ databases">
        <title>Draft genome sequence of Aliivibrio sifiae strain NBRC 105001.</title>
        <authorList>
            <person name="Sun Q."/>
            <person name="Mori K."/>
        </authorList>
    </citation>
    <scope>NUCLEOTIDE SEQUENCE</scope>
    <source>
        <strain evidence="1">NBRC 105001</strain>
    </source>
</reference>
<dbReference type="EMBL" id="MSCP01000005">
    <property type="protein sequence ID" value="PQJ83558.1"/>
    <property type="molecule type" value="Genomic_DNA"/>
</dbReference>
<gene>
    <name evidence="2" type="ORF">BTO23_20680</name>
    <name evidence="1" type="ORF">GCM10007855_36820</name>
</gene>
<evidence type="ECO:0000313" key="1">
    <source>
        <dbReference type="EMBL" id="GLR76807.1"/>
    </source>
</evidence>
<dbReference type="EMBL" id="BSOU01000014">
    <property type="protein sequence ID" value="GLR76807.1"/>
    <property type="molecule type" value="Genomic_DNA"/>
</dbReference>
<dbReference type="AlphaFoldDB" id="A0A2S7X1C1"/>
<dbReference type="Proteomes" id="UP001156660">
    <property type="component" value="Unassembled WGS sequence"/>
</dbReference>
<organism evidence="2 3">
    <name type="scientific">Aliivibrio sifiae</name>
    <dbReference type="NCBI Taxonomy" id="566293"/>
    <lineage>
        <taxon>Bacteria</taxon>
        <taxon>Pseudomonadati</taxon>
        <taxon>Pseudomonadota</taxon>
        <taxon>Gammaproteobacteria</taxon>
        <taxon>Vibrionales</taxon>
        <taxon>Vibrionaceae</taxon>
        <taxon>Aliivibrio</taxon>
    </lineage>
</organism>
<evidence type="ECO:0000313" key="4">
    <source>
        <dbReference type="Proteomes" id="UP001156660"/>
    </source>
</evidence>
<evidence type="ECO:0000313" key="2">
    <source>
        <dbReference type="EMBL" id="PQJ83558.1"/>
    </source>
</evidence>
<dbReference type="Proteomes" id="UP000239273">
    <property type="component" value="Unassembled WGS sequence"/>
</dbReference>
<proteinExistence type="predicted"/>
<reference evidence="1" key="1">
    <citation type="journal article" date="2014" name="Int. J. Syst. Evol. Microbiol.">
        <title>Complete genome of a new Firmicutes species belonging to the dominant human colonic microbiota ('Ruminococcus bicirculans') reveals two chromosomes and a selective capacity to utilize plant glucans.</title>
        <authorList>
            <consortium name="NISC Comparative Sequencing Program"/>
            <person name="Wegmann U."/>
            <person name="Louis P."/>
            <person name="Goesmann A."/>
            <person name="Henrissat B."/>
            <person name="Duncan S.H."/>
            <person name="Flint H.J."/>
        </authorList>
    </citation>
    <scope>NUCLEOTIDE SEQUENCE</scope>
    <source>
        <strain evidence="1">NBRC 105001</strain>
    </source>
</reference>
<sequence length="93" mass="10587">MSQIDKLSGCEISKIIEGIGYDNLSLFCDKDEFISRLSNEALLDSIVNDNNRDIEMLILQLYSSLLEYPETAANKTKMEAMKKRISLETLYST</sequence>
<keyword evidence="4" id="KW-1185">Reference proteome</keyword>
<name>A0A2S7X1C1_9GAMM</name>